<evidence type="ECO:0000313" key="2">
    <source>
        <dbReference type="EMBL" id="KAL3771756.1"/>
    </source>
</evidence>
<dbReference type="Proteomes" id="UP001530293">
    <property type="component" value="Unassembled WGS sequence"/>
</dbReference>
<evidence type="ECO:0000256" key="1">
    <source>
        <dbReference type="SAM" id="MobiDB-lite"/>
    </source>
</evidence>
<name>A0ABD3NBT9_9STRA</name>
<dbReference type="AlphaFoldDB" id="A0ABD3NBT9"/>
<feature type="compositionally biased region" description="Basic and acidic residues" evidence="1">
    <location>
        <begin position="75"/>
        <end position="88"/>
    </location>
</feature>
<feature type="compositionally biased region" description="Polar residues" evidence="1">
    <location>
        <begin position="94"/>
        <end position="104"/>
    </location>
</feature>
<evidence type="ECO:0000313" key="3">
    <source>
        <dbReference type="Proteomes" id="UP001530293"/>
    </source>
</evidence>
<sequence>MASVNNNDNDEAVNPYLAMREAKIARNQQRLCDLGLLKPPPPPKQKPISKKLQQHTEPIRRSSRLSSQEIQPNYKDGESYRKRTRDTDPEGASSDRTLSASTWKTRANIIPTKETSPKIAPAPSANSVRSISLDIEYLVLGHSKDHTDGLLGKMLERPGKDYVIHKSFAKAAHPEDRQRVSGGESKKLSFNKYSGVQQWKNCIFLWVNLGTDDSPNRFLYDGSQITWYGGSQLHESSPIFHKLKESEDSNIVLWVRRYNPGTKSLSPYVCFGRLSYREHKHGSHPLKFVWELDDYYDLLVHADYARVETFHEFKEGLTIDCLDW</sequence>
<reference evidence="2 3" key="1">
    <citation type="submission" date="2024-10" db="EMBL/GenBank/DDBJ databases">
        <title>Updated reference genomes for cyclostephanoid diatoms.</title>
        <authorList>
            <person name="Roberts W.R."/>
            <person name="Alverson A.J."/>
        </authorList>
    </citation>
    <scope>NUCLEOTIDE SEQUENCE [LARGE SCALE GENOMIC DNA]</scope>
    <source>
        <strain evidence="2 3">AJA232-27</strain>
    </source>
</reference>
<organism evidence="2 3">
    <name type="scientific">Discostella pseudostelligera</name>
    <dbReference type="NCBI Taxonomy" id="259834"/>
    <lineage>
        <taxon>Eukaryota</taxon>
        <taxon>Sar</taxon>
        <taxon>Stramenopiles</taxon>
        <taxon>Ochrophyta</taxon>
        <taxon>Bacillariophyta</taxon>
        <taxon>Coscinodiscophyceae</taxon>
        <taxon>Thalassiosirophycidae</taxon>
        <taxon>Stephanodiscales</taxon>
        <taxon>Stephanodiscaceae</taxon>
        <taxon>Discostella</taxon>
    </lineage>
</organism>
<keyword evidence="3" id="KW-1185">Reference proteome</keyword>
<accession>A0ABD3NBT9</accession>
<gene>
    <name evidence="2" type="ORF">ACHAWU_010067</name>
</gene>
<proteinExistence type="predicted"/>
<protein>
    <submittedName>
        <fullName evidence="2">Uncharacterized protein</fullName>
    </submittedName>
</protein>
<comment type="caution">
    <text evidence="2">The sequence shown here is derived from an EMBL/GenBank/DDBJ whole genome shotgun (WGS) entry which is preliminary data.</text>
</comment>
<dbReference type="EMBL" id="JALLBG020000021">
    <property type="protein sequence ID" value="KAL3771756.1"/>
    <property type="molecule type" value="Genomic_DNA"/>
</dbReference>
<feature type="region of interest" description="Disordered" evidence="1">
    <location>
        <begin position="32"/>
        <end position="104"/>
    </location>
</feature>